<feature type="transmembrane region" description="Helical" evidence="1">
    <location>
        <begin position="47"/>
        <end position="64"/>
    </location>
</feature>
<feature type="compositionally biased region" description="Low complexity" evidence="2">
    <location>
        <begin position="210"/>
        <end position="236"/>
    </location>
</feature>
<gene>
    <name evidence="3" type="ORF">ER308_12860</name>
</gene>
<accession>A0A411YGS8</accession>
<keyword evidence="1" id="KW-1003">Cell membrane</keyword>
<dbReference type="InterPro" id="IPR042106">
    <property type="entry name" value="Nuo/plastoQ_OxRdtase_6_NuoJ"/>
</dbReference>
<dbReference type="AlphaFoldDB" id="A0A411YGS8"/>
<dbReference type="Pfam" id="PF00499">
    <property type="entry name" value="Oxidored_q3"/>
    <property type="match status" value="1"/>
</dbReference>
<name>A0A411YGS8_9ACTN</name>
<dbReference type="GO" id="GO:0005886">
    <property type="term" value="C:plasma membrane"/>
    <property type="evidence" value="ECO:0007669"/>
    <property type="project" value="UniProtKB-SubCell"/>
</dbReference>
<dbReference type="KEGG" id="erz:ER308_12860"/>
<feature type="transmembrane region" description="Helical" evidence="1">
    <location>
        <begin position="20"/>
        <end position="40"/>
    </location>
</feature>
<evidence type="ECO:0000313" key="3">
    <source>
        <dbReference type="EMBL" id="QBI20366.1"/>
    </source>
</evidence>
<evidence type="ECO:0000256" key="1">
    <source>
        <dbReference type="RuleBase" id="RU004429"/>
    </source>
</evidence>
<dbReference type="EMBL" id="CP036402">
    <property type="protein sequence ID" value="QBI20366.1"/>
    <property type="molecule type" value="Genomic_DNA"/>
</dbReference>
<comment type="similarity">
    <text evidence="1">Belongs to the complex I subunit 6 family.</text>
</comment>
<dbReference type="Proteomes" id="UP000291469">
    <property type="component" value="Chromosome"/>
</dbReference>
<dbReference type="Gene3D" id="1.20.120.1200">
    <property type="entry name" value="NADH-ubiquinone/plastoquinone oxidoreductase chain 6, subunit NuoJ"/>
    <property type="match status" value="1"/>
</dbReference>
<comment type="function">
    <text evidence="1">NDH-1 shuttles electrons from NADH, via FMN and iron-sulfur (Fe-S) centers, to quinones in the respiratory chain. Couples the redox reaction to proton translocation (for every two electrons transferred, four hydrogen ions are translocated across the cytoplasmic membrane), and thus conserves the redox energy in a proton gradient.</text>
</comment>
<feature type="region of interest" description="Disordered" evidence="2">
    <location>
        <begin position="210"/>
        <end position="260"/>
    </location>
</feature>
<keyword evidence="4" id="KW-1185">Reference proteome</keyword>
<feature type="compositionally biased region" description="Acidic residues" evidence="2">
    <location>
        <begin position="248"/>
        <end position="260"/>
    </location>
</feature>
<evidence type="ECO:0000313" key="4">
    <source>
        <dbReference type="Proteomes" id="UP000291469"/>
    </source>
</evidence>
<keyword evidence="1" id="KW-0472">Membrane</keyword>
<sequence length="260" mass="26621">MTPVLAQAAEAAQASGSAELYAFVIIGALSLGSAIAMVMMRNAVHSALMLVLNLFTIAAFYAMLEAQFLAVIQIIVYAGAIVVLFLFVIMLLGVGGGQAFTGRLRGQKVAAVLLGLALFSVLAGITGPYWGEAAACNLPFEVRAEGDGLLCEGLAEANAEGNVRGVGLLIFTDYVWPFEVMSVLLVIAALGAMVLGKRYEDPADVVDQPAAAVPATRGPSTAGTASASAAGSAADEPGARAEDASPPDTDDEDDVRGEGR</sequence>
<keyword evidence="1" id="KW-0874">Quinone</keyword>
<organism evidence="3 4">
    <name type="scientific">Egibacter rhizosphaerae</name>
    <dbReference type="NCBI Taxonomy" id="1670831"/>
    <lineage>
        <taxon>Bacteria</taxon>
        <taxon>Bacillati</taxon>
        <taxon>Actinomycetota</taxon>
        <taxon>Nitriliruptoria</taxon>
        <taxon>Egibacterales</taxon>
        <taxon>Egibacteraceae</taxon>
        <taxon>Egibacter</taxon>
    </lineage>
</organism>
<dbReference type="OrthoDB" id="13239at2"/>
<feature type="transmembrane region" description="Helical" evidence="1">
    <location>
        <begin position="109"/>
        <end position="130"/>
    </location>
</feature>
<reference evidence="3 4" key="1">
    <citation type="submission" date="2019-01" db="EMBL/GenBank/DDBJ databases">
        <title>Egibacter rhizosphaerae EGI 80759T.</title>
        <authorList>
            <person name="Chen D.-D."/>
            <person name="Tian Y."/>
            <person name="Jiao J.-Y."/>
            <person name="Zhang X.-T."/>
            <person name="Zhang Y.-G."/>
            <person name="Zhang Y."/>
            <person name="Xiao M."/>
            <person name="Shu W.-S."/>
            <person name="Li W.-J."/>
        </authorList>
    </citation>
    <scope>NUCLEOTIDE SEQUENCE [LARGE SCALE GENOMIC DNA]</scope>
    <source>
        <strain evidence="3 4">EGI 80759</strain>
    </source>
</reference>
<comment type="catalytic activity">
    <reaction evidence="1">
        <text>a quinone + NADH + 5 H(+)(in) = a quinol + NAD(+) + 4 H(+)(out)</text>
        <dbReference type="Rhea" id="RHEA:57888"/>
        <dbReference type="ChEBI" id="CHEBI:15378"/>
        <dbReference type="ChEBI" id="CHEBI:24646"/>
        <dbReference type="ChEBI" id="CHEBI:57540"/>
        <dbReference type="ChEBI" id="CHEBI:57945"/>
        <dbReference type="ChEBI" id="CHEBI:132124"/>
    </reaction>
</comment>
<dbReference type="EC" id="7.1.1.-" evidence="1"/>
<feature type="transmembrane region" description="Helical" evidence="1">
    <location>
        <begin position="174"/>
        <end position="195"/>
    </location>
</feature>
<dbReference type="RefSeq" id="WP_131155363.1">
    <property type="nucleotide sequence ID" value="NZ_CP036402.1"/>
</dbReference>
<proteinExistence type="inferred from homology"/>
<keyword evidence="1" id="KW-0812">Transmembrane</keyword>
<dbReference type="InterPro" id="IPR001457">
    <property type="entry name" value="NADH_UbQ/plastoQ_OxRdtase_su6"/>
</dbReference>
<comment type="subcellular location">
    <subcellularLocation>
        <location evidence="1">Cell membrane</location>
        <topology evidence="1">Multi-pass membrane protein</topology>
    </subcellularLocation>
</comment>
<dbReference type="GO" id="GO:0048038">
    <property type="term" value="F:quinone binding"/>
    <property type="evidence" value="ECO:0007669"/>
    <property type="project" value="UniProtKB-UniRule"/>
</dbReference>
<dbReference type="PANTHER" id="PTHR33269">
    <property type="entry name" value="NADH-UBIQUINONE OXIDOREDUCTASE CHAIN 6"/>
    <property type="match status" value="1"/>
</dbReference>
<protein>
    <recommendedName>
        <fullName evidence="1">NADH-quinone oxidoreductase subunit J</fullName>
        <ecNumber evidence="1">7.1.1.-</ecNumber>
    </recommendedName>
</protein>
<keyword evidence="1" id="KW-0520">NAD</keyword>
<dbReference type="GO" id="GO:0008137">
    <property type="term" value="F:NADH dehydrogenase (ubiquinone) activity"/>
    <property type="evidence" value="ECO:0007669"/>
    <property type="project" value="UniProtKB-UniRule"/>
</dbReference>
<dbReference type="PANTHER" id="PTHR33269:SF19">
    <property type="entry name" value="NADH-QUINONE OXIDOREDUCTASE SUBUNIT J"/>
    <property type="match status" value="1"/>
</dbReference>
<evidence type="ECO:0000256" key="2">
    <source>
        <dbReference type="SAM" id="MobiDB-lite"/>
    </source>
</evidence>
<keyword evidence="1" id="KW-1133">Transmembrane helix</keyword>
<feature type="transmembrane region" description="Helical" evidence="1">
    <location>
        <begin position="70"/>
        <end position="97"/>
    </location>
</feature>